<dbReference type="Proteomes" id="UP001500642">
    <property type="component" value="Unassembled WGS sequence"/>
</dbReference>
<keyword evidence="2" id="KW-1185">Reference proteome</keyword>
<sequence>MKRKGFLRVGQWKGLAVLNRLEHHAKHDIRFITSVALDDDTPDKFRIDILRSLDGVGVPLASSLLSAVYPERFTIMDARAVGALHAAGHLDSDNPARIDYLDYISTLMTLADACGCSPVELYRALYAWSDAQ</sequence>
<gene>
    <name evidence="1" type="ORF">GCM10023167_19750</name>
</gene>
<evidence type="ECO:0000313" key="1">
    <source>
        <dbReference type="EMBL" id="GAA4391985.1"/>
    </source>
</evidence>
<organism evidence="1 2">
    <name type="scientific">Brevibacterium pityocampae</name>
    <dbReference type="NCBI Taxonomy" id="506594"/>
    <lineage>
        <taxon>Bacteria</taxon>
        <taxon>Bacillati</taxon>
        <taxon>Actinomycetota</taxon>
        <taxon>Actinomycetes</taxon>
        <taxon>Micrococcales</taxon>
        <taxon>Brevibacteriaceae</taxon>
        <taxon>Brevibacterium</taxon>
    </lineage>
</organism>
<evidence type="ECO:0000313" key="2">
    <source>
        <dbReference type="Proteomes" id="UP001500642"/>
    </source>
</evidence>
<comment type="caution">
    <text evidence="1">The sequence shown here is derived from an EMBL/GenBank/DDBJ whole genome shotgun (WGS) entry which is preliminary data.</text>
</comment>
<proteinExistence type="predicted"/>
<reference evidence="2" key="1">
    <citation type="journal article" date="2019" name="Int. J. Syst. Evol. Microbiol.">
        <title>The Global Catalogue of Microorganisms (GCM) 10K type strain sequencing project: providing services to taxonomists for standard genome sequencing and annotation.</title>
        <authorList>
            <consortium name="The Broad Institute Genomics Platform"/>
            <consortium name="The Broad Institute Genome Sequencing Center for Infectious Disease"/>
            <person name="Wu L."/>
            <person name="Ma J."/>
        </authorList>
    </citation>
    <scope>NUCLEOTIDE SEQUENCE [LARGE SCALE GENOMIC DNA]</scope>
    <source>
        <strain evidence="2">JCM 17808</strain>
    </source>
</reference>
<dbReference type="EMBL" id="BAABGL010000015">
    <property type="protein sequence ID" value="GAA4391985.1"/>
    <property type="molecule type" value="Genomic_DNA"/>
</dbReference>
<name>A0ABP8JK07_9MICO</name>
<accession>A0ABP8JK07</accession>
<protein>
    <submittedName>
        <fullName evidence="1">Uncharacterized protein</fullName>
    </submittedName>
</protein>